<dbReference type="RefSeq" id="WP_133286209.1">
    <property type="nucleotide sequence ID" value="NZ_BJJW01000036.1"/>
</dbReference>
<accession>A0A5A5U1F4</accession>
<evidence type="ECO:0000313" key="1">
    <source>
        <dbReference type="EMBL" id="GDZ84787.1"/>
    </source>
</evidence>
<dbReference type="AlphaFoldDB" id="A0A5A5U1F4"/>
<sequence length="97" mass="11278">MSKVRKEIRGIEKSVIDVIDHYAEKTNTTSNQLIKEVITDYANRLEEMESSNVLHAYIDDLIEANNRLIQTQNENTLVIGELAKKIIERLDFYLPKE</sequence>
<proteinExistence type="predicted"/>
<evidence type="ECO:0000313" key="2">
    <source>
        <dbReference type="Proteomes" id="UP000323274"/>
    </source>
</evidence>
<comment type="caution">
    <text evidence="1">The sequence shown here is derived from an EMBL/GenBank/DDBJ whole genome shotgun (WGS) entry which is preliminary data.</text>
</comment>
<organism evidence="1 2">
    <name type="scientific">Leuconostoc citreum</name>
    <dbReference type="NCBI Taxonomy" id="33964"/>
    <lineage>
        <taxon>Bacteria</taxon>
        <taxon>Bacillati</taxon>
        <taxon>Bacillota</taxon>
        <taxon>Bacilli</taxon>
        <taxon>Lactobacillales</taxon>
        <taxon>Lactobacillaceae</taxon>
        <taxon>Leuconostoc</taxon>
    </lineage>
</organism>
<reference evidence="1 2" key="1">
    <citation type="submission" date="2019-04" db="EMBL/GenBank/DDBJ databases">
        <title>A pseudo-fructophilic Leuconostoc citreum strain F192-5 isolated from peel of satsuma mandarin: the first report for isolation and characterization of strain-dependent fructophilic-like characteristics.</title>
        <authorList>
            <person name="Maeno S."/>
            <person name="Tanizawa Y."/>
            <person name="Kajikawa A."/>
            <person name="Kanesaki Y."/>
            <person name="Kubota E."/>
            <person name="Arita M."/>
            <person name="Leon D."/>
            <person name="Endo A."/>
        </authorList>
    </citation>
    <scope>NUCLEOTIDE SEQUENCE [LARGE SCALE GENOMIC DNA]</scope>
    <source>
        <strain evidence="1 2">F192-5</strain>
    </source>
</reference>
<protein>
    <submittedName>
        <fullName evidence="1">Uncharacterized protein</fullName>
    </submittedName>
</protein>
<dbReference type="EMBL" id="BJJW01000036">
    <property type="protein sequence ID" value="GDZ84787.1"/>
    <property type="molecule type" value="Genomic_DNA"/>
</dbReference>
<dbReference type="Proteomes" id="UP000323274">
    <property type="component" value="Unassembled WGS sequence"/>
</dbReference>
<name>A0A5A5U1F4_LEUCI</name>
<gene>
    <name evidence="1" type="ORF">LCIT_20290</name>
</gene>